<dbReference type="PANTHER" id="PTHR42852:SF6">
    <property type="entry name" value="THIOL:DISULFIDE INTERCHANGE PROTEIN DSBE"/>
    <property type="match status" value="1"/>
</dbReference>
<dbReference type="InterPro" id="IPR050553">
    <property type="entry name" value="Thioredoxin_ResA/DsbE_sf"/>
</dbReference>
<dbReference type="SUPFAM" id="SSF52833">
    <property type="entry name" value="Thioredoxin-like"/>
    <property type="match status" value="1"/>
</dbReference>
<keyword evidence="8" id="KW-1185">Reference proteome</keyword>
<dbReference type="Pfam" id="PF08534">
    <property type="entry name" value="Redoxin"/>
    <property type="match status" value="1"/>
</dbReference>
<evidence type="ECO:0000256" key="3">
    <source>
        <dbReference type="ARBA" id="ARBA00023157"/>
    </source>
</evidence>
<organism evidence="7 8">
    <name type="scientific">Microvirga splendida</name>
    <dbReference type="NCBI Taxonomy" id="2795727"/>
    <lineage>
        <taxon>Bacteria</taxon>
        <taxon>Pseudomonadati</taxon>
        <taxon>Pseudomonadota</taxon>
        <taxon>Alphaproteobacteria</taxon>
        <taxon>Hyphomicrobiales</taxon>
        <taxon>Methylobacteriaceae</taxon>
        <taxon>Microvirga</taxon>
    </lineage>
</organism>
<keyword evidence="2" id="KW-0201">Cytochrome c-type biogenesis</keyword>
<evidence type="ECO:0000256" key="1">
    <source>
        <dbReference type="ARBA" id="ARBA00004196"/>
    </source>
</evidence>
<keyword evidence="3" id="KW-1015">Disulfide bond</keyword>
<dbReference type="PANTHER" id="PTHR42852">
    <property type="entry name" value="THIOL:DISULFIDE INTERCHANGE PROTEIN DSBE"/>
    <property type="match status" value="1"/>
</dbReference>
<accession>A0ABS0Y4L1</accession>
<gene>
    <name evidence="7" type="ORF">JAO75_16345</name>
</gene>
<feature type="chain" id="PRO_5046070095" evidence="5">
    <location>
        <begin position="20"/>
        <end position="176"/>
    </location>
</feature>
<proteinExistence type="predicted"/>
<evidence type="ECO:0000256" key="5">
    <source>
        <dbReference type="SAM" id="SignalP"/>
    </source>
</evidence>
<feature type="domain" description="Thioredoxin" evidence="6">
    <location>
        <begin position="26"/>
        <end position="171"/>
    </location>
</feature>
<reference evidence="8" key="1">
    <citation type="submission" date="2020-12" db="EMBL/GenBank/DDBJ databases">
        <title>Hymenobacter sp.</title>
        <authorList>
            <person name="Kim M.K."/>
        </authorList>
    </citation>
    <scope>NUCLEOTIDE SEQUENCE [LARGE SCALE GENOMIC DNA]</scope>
    <source>
        <strain evidence="8">BT325</strain>
    </source>
</reference>
<dbReference type="PROSITE" id="PS00194">
    <property type="entry name" value="THIOREDOXIN_1"/>
    <property type="match status" value="1"/>
</dbReference>
<dbReference type="InterPro" id="IPR017937">
    <property type="entry name" value="Thioredoxin_CS"/>
</dbReference>
<keyword evidence="5" id="KW-0732">Signal</keyword>
<name>A0ABS0Y4L1_9HYPH</name>
<evidence type="ECO:0000259" key="6">
    <source>
        <dbReference type="PROSITE" id="PS51352"/>
    </source>
</evidence>
<comment type="subcellular location">
    <subcellularLocation>
        <location evidence="1">Cell envelope</location>
    </subcellularLocation>
</comment>
<evidence type="ECO:0000256" key="2">
    <source>
        <dbReference type="ARBA" id="ARBA00022748"/>
    </source>
</evidence>
<evidence type="ECO:0000313" key="7">
    <source>
        <dbReference type="EMBL" id="MBJ6126975.1"/>
    </source>
</evidence>
<keyword evidence="4" id="KW-0676">Redox-active center</keyword>
<dbReference type="InterPro" id="IPR013740">
    <property type="entry name" value="Redoxin"/>
</dbReference>
<evidence type="ECO:0000313" key="8">
    <source>
        <dbReference type="Proteomes" id="UP000620670"/>
    </source>
</evidence>
<dbReference type="EMBL" id="JAELXT010000018">
    <property type="protein sequence ID" value="MBJ6126975.1"/>
    <property type="molecule type" value="Genomic_DNA"/>
</dbReference>
<feature type="signal peptide" evidence="5">
    <location>
        <begin position="1"/>
        <end position="19"/>
    </location>
</feature>
<dbReference type="PROSITE" id="PS51352">
    <property type="entry name" value="THIOREDOXIN_2"/>
    <property type="match status" value="1"/>
</dbReference>
<dbReference type="InterPro" id="IPR036249">
    <property type="entry name" value="Thioredoxin-like_sf"/>
</dbReference>
<evidence type="ECO:0000256" key="4">
    <source>
        <dbReference type="ARBA" id="ARBA00023284"/>
    </source>
</evidence>
<protein>
    <submittedName>
        <fullName evidence="7">TlpA family protein disulfide reductase</fullName>
    </submittedName>
</protein>
<dbReference type="Proteomes" id="UP000620670">
    <property type="component" value="Unassembled WGS sequence"/>
</dbReference>
<dbReference type="InterPro" id="IPR013766">
    <property type="entry name" value="Thioredoxin_domain"/>
</dbReference>
<comment type="caution">
    <text evidence="7">The sequence shown here is derived from an EMBL/GenBank/DDBJ whole genome shotgun (WGS) entry which is preliminary data.</text>
</comment>
<dbReference type="Gene3D" id="3.40.30.10">
    <property type="entry name" value="Glutaredoxin"/>
    <property type="match status" value="1"/>
</dbReference>
<sequence>MLVAALAFATPLSSTPVTATELPERLQIHESARPVPAIAIKGPLGEDLTLAGFRGKFVVLNVWATWCVPCRKEMPTLDRLQGLFNKEDVVVVALSLDRKGKEVVDRFFRDIGIKHLESYLDPSGRALRDLGLVGLPGTLLIDRDGREIGRLLGEADWSGQAVVEFIKARAGASTQP</sequence>
<dbReference type="CDD" id="cd02966">
    <property type="entry name" value="TlpA_like_family"/>
    <property type="match status" value="1"/>
</dbReference>